<accession>A0A7C4QNV7</accession>
<dbReference type="GO" id="GO:0016810">
    <property type="term" value="F:hydrolase activity, acting on carbon-nitrogen (but not peptide) bonds"/>
    <property type="evidence" value="ECO:0007669"/>
    <property type="project" value="InterPro"/>
</dbReference>
<evidence type="ECO:0000259" key="1">
    <source>
        <dbReference type="Pfam" id="PF07969"/>
    </source>
</evidence>
<dbReference type="SUPFAM" id="SSF51556">
    <property type="entry name" value="Metallo-dependent hydrolases"/>
    <property type="match status" value="1"/>
</dbReference>
<dbReference type="InterPro" id="IPR012027">
    <property type="entry name" value="Formylmethanofuran_DH_asu"/>
</dbReference>
<dbReference type="SUPFAM" id="SSF51338">
    <property type="entry name" value="Composite domain of metallo-dependent hydrolases"/>
    <property type="match status" value="2"/>
</dbReference>
<evidence type="ECO:0000313" key="2">
    <source>
        <dbReference type="EMBL" id="HGT39827.1"/>
    </source>
</evidence>
<sequence length="554" mass="61430">MSDQTLIRITGGTVYDPLNGIDGQVRDLWMRDGKMVAPPDDPEVRPDRDIDARGMVVMPGGIDIHCHIAGPKVNVARKMRPEEKRKAEVLKRTPLTHSGTMGSVPSTFATGYKYAGLGYTTAFDAAIPPLGARHAHEEFEDTPCIDKGFYVLMGNNHYIMQSLKQKEQAKLTAFVGWLLGATKGFASKLVNPGGVEVWKSHAGGNVHGLDQQVDHFDVTPRQIIRGVAQAVDELRLPHSVHIHCNNLGLPGNWETTLETMKALEGHRGHITHIQFHSYGGGSGDESTFSSQVAPLAEYVNSHPNVTIDVGQVLFGETTSMTGDGPLGYFLSNVYGGKWFSSDTEMESGCGITPIKYRNKSLVHALQWAIGLEWYLMVEDPWRVVMSTDHPNGGSFLAYPQIVRLLMDRTYRQDILKTCHPLVRERSLLADLTREYTLNEIAIITRAGPAKILGLKHKGHLGPGADADVTIYTPSPNQEEMFAVPRMVIKSGRVIVEQGEIRDPLLGKTLHVAPEYDRDVEADIRAWFERYYSIQWRNYPVDASYLHEAEVVTGG</sequence>
<dbReference type="InterPro" id="IPR050378">
    <property type="entry name" value="Metallo-dep_Hydrolases_sf"/>
</dbReference>
<comment type="caution">
    <text evidence="2">The sequence shown here is derived from an EMBL/GenBank/DDBJ whole genome shotgun (WGS) entry which is preliminary data.</text>
</comment>
<organism evidence="2">
    <name type="scientific">Schlesneria paludicola</name>
    <dbReference type="NCBI Taxonomy" id="360056"/>
    <lineage>
        <taxon>Bacteria</taxon>
        <taxon>Pseudomonadati</taxon>
        <taxon>Planctomycetota</taxon>
        <taxon>Planctomycetia</taxon>
        <taxon>Planctomycetales</taxon>
        <taxon>Planctomycetaceae</taxon>
        <taxon>Schlesneria</taxon>
    </lineage>
</organism>
<dbReference type="PIRSF" id="PIRSF006453">
    <property type="entry name" value="FwdA"/>
    <property type="match status" value="1"/>
</dbReference>
<dbReference type="PANTHER" id="PTHR11647">
    <property type="entry name" value="HYDRANTOINASE/DIHYDROPYRIMIDINASE FAMILY MEMBER"/>
    <property type="match status" value="1"/>
</dbReference>
<proteinExistence type="predicted"/>
<feature type="domain" description="Amidohydrolase 3" evidence="1">
    <location>
        <begin position="50"/>
        <end position="495"/>
    </location>
</feature>
<dbReference type="AlphaFoldDB" id="A0A7C4QNV7"/>
<dbReference type="Pfam" id="PF07969">
    <property type="entry name" value="Amidohydro_3"/>
    <property type="match status" value="1"/>
</dbReference>
<reference evidence="2" key="1">
    <citation type="journal article" date="2020" name="mSystems">
        <title>Genome- and Community-Level Interaction Insights into Carbon Utilization and Element Cycling Functions of Hydrothermarchaeota in Hydrothermal Sediment.</title>
        <authorList>
            <person name="Zhou Z."/>
            <person name="Liu Y."/>
            <person name="Xu W."/>
            <person name="Pan J."/>
            <person name="Luo Z.H."/>
            <person name="Li M."/>
        </authorList>
    </citation>
    <scope>NUCLEOTIDE SEQUENCE [LARGE SCALE GENOMIC DNA]</scope>
    <source>
        <strain evidence="2">SpSt-508</strain>
    </source>
</reference>
<dbReference type="InterPro" id="IPR032466">
    <property type="entry name" value="Metal_Hydrolase"/>
</dbReference>
<dbReference type="Gene3D" id="3.20.20.140">
    <property type="entry name" value="Metal-dependent hydrolases"/>
    <property type="match status" value="2"/>
</dbReference>
<dbReference type="NCBIfam" id="TIGR03121">
    <property type="entry name" value="one_C_dehyd_A"/>
    <property type="match status" value="1"/>
</dbReference>
<name>A0A7C4QNV7_9PLAN</name>
<dbReference type="PANTHER" id="PTHR11647:SF1">
    <property type="entry name" value="COLLAPSIN RESPONSE MEDIATOR PROTEIN"/>
    <property type="match status" value="1"/>
</dbReference>
<dbReference type="EMBL" id="DSVQ01000015">
    <property type="protein sequence ID" value="HGT39827.1"/>
    <property type="molecule type" value="Genomic_DNA"/>
</dbReference>
<gene>
    <name evidence="2" type="ORF">ENS64_11290</name>
</gene>
<protein>
    <submittedName>
        <fullName evidence="2">Formylmethanofuran dehydrogenase subunit A</fullName>
    </submittedName>
</protein>
<dbReference type="InterPro" id="IPR013108">
    <property type="entry name" value="Amidohydro_3"/>
</dbReference>
<dbReference type="InterPro" id="IPR011059">
    <property type="entry name" value="Metal-dep_hydrolase_composite"/>
</dbReference>